<feature type="compositionally biased region" description="Low complexity" evidence="1">
    <location>
        <begin position="764"/>
        <end position="777"/>
    </location>
</feature>
<feature type="compositionally biased region" description="Basic and acidic residues" evidence="1">
    <location>
        <begin position="655"/>
        <end position="666"/>
    </location>
</feature>
<comment type="caution">
    <text evidence="2">The sequence shown here is derived from an EMBL/GenBank/DDBJ whole genome shotgun (WGS) entry which is preliminary data.</text>
</comment>
<protein>
    <submittedName>
        <fullName evidence="2">Uncharacterized protein</fullName>
    </submittedName>
</protein>
<dbReference type="OrthoDB" id="2685413at2759"/>
<feature type="compositionally biased region" description="Basic residues" evidence="1">
    <location>
        <begin position="700"/>
        <end position="709"/>
    </location>
</feature>
<sequence>MVLTMHSYHPRLHPMPVEIWDADDLNDNVVDLHAALMADPDNVEAKAMLHARSQTIDKLLTSSTSSTTPAPGPTASPHPPSGFHANPYSRQLERVSIEIWREVALFLPRRDLKTLLFVPHILSRVSSQLLFRELDLHFTGGEYGFYGGGGDSDDEATGGHGGMRDRDMGVDERERDEGRHAQRTADILTRLIVDQKFANAVRMLKIYCSARRDRDGSMAFQTGMLMNVLPKLTNLKNMYLSAPSESIVPVLRILQTTGTKLHGLSLHSPDSPADLSFLELRNLSHFSYTTSGGTLSCITPLLGLSRHSLSSLALENTHTSPSPHWAFPLSYVSVRNLTSLNFTGHFSKEHGAGIMGEILRDGRQIENLSIICCALDSGGLSREFKNASAGWSSSGSMHGTSTPTGSGGPFGGSAQHVTLNSNGTPIALPFLRHFAFTISAIGRRTSDRDLFCSIADFLRGRRSLRSLKLIVSCDEHVQSAVGFSAAVWGVLPSLEGLRGLAITYPGDLTAGLASWLVPRSVRALTLSLDYGNATTRDPVPFLSSLKQGMPPNLKFIGLSELNVRHASLIVEQGFPTVRVVRVGQSYWTVHHRKYGGGSGYSSLGSSPSLGTASSRQLLPSMSSHFGGSTAGLSGPGQSTASSSNTPHGRLSPIRDPSDRTGDRDQRPPLSSHPSSSSAAGGSGASSQPRLVQLRPLTHTGHPHSGHTHGHPGSSNPHPPHAHLLNPVPSSSAHGGDSARGGPSDSRGGYGGLVGSGGSGHHHQSMGPPASSSSGLMSSGILLGPGGAGSAGAAVLDLEPWPRRRVLYHVAEWLEWLGCEDALVRDQSAFPAWTMTL</sequence>
<feature type="region of interest" description="Disordered" evidence="1">
    <location>
        <begin position="391"/>
        <end position="414"/>
    </location>
</feature>
<feature type="compositionally biased region" description="Polar residues" evidence="1">
    <location>
        <begin position="611"/>
        <end position="626"/>
    </location>
</feature>
<dbReference type="EMBL" id="JAACJK010000229">
    <property type="protein sequence ID" value="KAF5310494.1"/>
    <property type="molecule type" value="Genomic_DNA"/>
</dbReference>
<feature type="compositionally biased region" description="Low complexity" evidence="1">
    <location>
        <begin position="392"/>
        <end position="404"/>
    </location>
</feature>
<feature type="compositionally biased region" description="Low complexity" evidence="1">
    <location>
        <begin position="710"/>
        <end position="728"/>
    </location>
</feature>
<evidence type="ECO:0000256" key="1">
    <source>
        <dbReference type="SAM" id="MobiDB-lite"/>
    </source>
</evidence>
<feature type="region of interest" description="Disordered" evidence="1">
    <location>
        <begin position="150"/>
        <end position="180"/>
    </location>
</feature>
<evidence type="ECO:0000313" key="3">
    <source>
        <dbReference type="Proteomes" id="UP000541558"/>
    </source>
</evidence>
<accession>A0A8H5ATB2</accession>
<feature type="compositionally biased region" description="Gly residues" evidence="1">
    <location>
        <begin position="747"/>
        <end position="758"/>
    </location>
</feature>
<name>A0A8H5ATB2_9AGAR</name>
<dbReference type="AlphaFoldDB" id="A0A8H5ATB2"/>
<keyword evidence="3" id="KW-1185">Reference proteome</keyword>
<evidence type="ECO:0000313" key="2">
    <source>
        <dbReference type="EMBL" id="KAF5310494.1"/>
    </source>
</evidence>
<feature type="compositionally biased region" description="Low complexity" evidence="1">
    <location>
        <begin position="667"/>
        <end position="679"/>
    </location>
</feature>
<proteinExistence type="predicted"/>
<organism evidence="2 3">
    <name type="scientific">Ephemerocybe angulata</name>
    <dbReference type="NCBI Taxonomy" id="980116"/>
    <lineage>
        <taxon>Eukaryota</taxon>
        <taxon>Fungi</taxon>
        <taxon>Dikarya</taxon>
        <taxon>Basidiomycota</taxon>
        <taxon>Agaricomycotina</taxon>
        <taxon>Agaricomycetes</taxon>
        <taxon>Agaricomycetidae</taxon>
        <taxon>Agaricales</taxon>
        <taxon>Agaricineae</taxon>
        <taxon>Psathyrellaceae</taxon>
        <taxon>Ephemerocybe</taxon>
    </lineage>
</organism>
<feature type="region of interest" description="Disordered" evidence="1">
    <location>
        <begin position="62"/>
        <end position="87"/>
    </location>
</feature>
<feature type="compositionally biased region" description="Pro residues" evidence="1">
    <location>
        <begin position="70"/>
        <end position="80"/>
    </location>
</feature>
<feature type="compositionally biased region" description="Polar residues" evidence="1">
    <location>
        <begin position="635"/>
        <end position="646"/>
    </location>
</feature>
<feature type="compositionally biased region" description="Low complexity" evidence="1">
    <location>
        <begin position="600"/>
        <end position="610"/>
    </location>
</feature>
<gene>
    <name evidence="2" type="ORF">D9611_012307</name>
</gene>
<dbReference type="Proteomes" id="UP000541558">
    <property type="component" value="Unassembled WGS sequence"/>
</dbReference>
<dbReference type="SUPFAM" id="SSF52047">
    <property type="entry name" value="RNI-like"/>
    <property type="match status" value="1"/>
</dbReference>
<feature type="region of interest" description="Disordered" evidence="1">
    <location>
        <begin position="597"/>
        <end position="777"/>
    </location>
</feature>
<feature type="compositionally biased region" description="Basic and acidic residues" evidence="1">
    <location>
        <begin position="162"/>
        <end position="180"/>
    </location>
</feature>
<reference evidence="2 3" key="1">
    <citation type="journal article" date="2020" name="ISME J.">
        <title>Uncovering the hidden diversity of litter-decomposition mechanisms in mushroom-forming fungi.</title>
        <authorList>
            <person name="Floudas D."/>
            <person name="Bentzer J."/>
            <person name="Ahren D."/>
            <person name="Johansson T."/>
            <person name="Persson P."/>
            <person name="Tunlid A."/>
        </authorList>
    </citation>
    <scope>NUCLEOTIDE SEQUENCE [LARGE SCALE GENOMIC DNA]</scope>
    <source>
        <strain evidence="2 3">CBS 175.51</strain>
    </source>
</reference>